<protein>
    <submittedName>
        <fullName evidence="2">STAS domain-containing protein</fullName>
    </submittedName>
</protein>
<organism evidence="2 3">
    <name type="scientific">Methylotuvimicrobium buryatense</name>
    <name type="common">Methylomicrobium buryatense</name>
    <dbReference type="NCBI Taxonomy" id="95641"/>
    <lineage>
        <taxon>Bacteria</taxon>
        <taxon>Pseudomonadati</taxon>
        <taxon>Pseudomonadota</taxon>
        <taxon>Gammaproteobacteria</taxon>
        <taxon>Methylococcales</taxon>
        <taxon>Methylococcaceae</taxon>
        <taxon>Methylotuvimicrobium</taxon>
    </lineage>
</organism>
<dbReference type="Pfam" id="PF13466">
    <property type="entry name" value="STAS_2"/>
    <property type="match status" value="1"/>
</dbReference>
<sequence>MNIRFDYDPENNRLSLDGEMTIYTAAELKGRLMQRLHESETLAIDLSRVGEIDSSGVQLLLLMFRDAATKNKCIRIVASSPAFDEVVFLCSLQEAFGMNGIEAEEEA</sequence>
<reference evidence="3" key="1">
    <citation type="journal article" date="2019" name="J. Bacteriol.">
        <title>A Mutagenic Screen Identifies a TonB-Dependent Receptor Required for the Lanthanide Metal Switch in the Type I Methanotroph 'Methylotuvimicrobium buryatense' 5GB1C.</title>
        <authorList>
            <person name="Groom J.D."/>
            <person name="Ford S.M."/>
            <person name="Pesesky M.W."/>
            <person name="Lidstrom M.E."/>
        </authorList>
    </citation>
    <scope>NUCLEOTIDE SEQUENCE [LARGE SCALE GENOMIC DNA]</scope>
    <source>
        <strain evidence="3">5GB1C</strain>
    </source>
</reference>
<dbReference type="InterPro" id="IPR052746">
    <property type="entry name" value="MlaB_ABC_Transporter"/>
</dbReference>
<dbReference type="PANTHER" id="PTHR35849:SF2">
    <property type="entry name" value="BLR2341 PROTEIN"/>
    <property type="match status" value="1"/>
</dbReference>
<gene>
    <name evidence="2" type="ORF">EQU24_10535</name>
</gene>
<evidence type="ECO:0000313" key="3">
    <source>
        <dbReference type="Proteomes" id="UP000305881"/>
    </source>
</evidence>
<keyword evidence="3" id="KW-1185">Reference proteome</keyword>
<evidence type="ECO:0000259" key="1">
    <source>
        <dbReference type="PROSITE" id="PS50801"/>
    </source>
</evidence>
<dbReference type="PROSITE" id="PS50801">
    <property type="entry name" value="STAS"/>
    <property type="match status" value="1"/>
</dbReference>
<dbReference type="Proteomes" id="UP000305881">
    <property type="component" value="Chromosome"/>
</dbReference>
<dbReference type="CDD" id="cd07043">
    <property type="entry name" value="STAS_anti-anti-sigma_factors"/>
    <property type="match status" value="1"/>
</dbReference>
<dbReference type="InterPro" id="IPR002645">
    <property type="entry name" value="STAS_dom"/>
</dbReference>
<dbReference type="InterPro" id="IPR058548">
    <property type="entry name" value="MlaB-like_STAS"/>
</dbReference>
<accession>A0A4P9UMQ8</accession>
<evidence type="ECO:0000313" key="2">
    <source>
        <dbReference type="EMBL" id="QCW82622.1"/>
    </source>
</evidence>
<dbReference type="STRING" id="675511.GCA_000341735_00932"/>
<dbReference type="RefSeq" id="WP_017839544.1">
    <property type="nucleotide sequence ID" value="NZ_CP035467.1"/>
</dbReference>
<feature type="domain" description="STAS" evidence="1">
    <location>
        <begin position="14"/>
        <end position="107"/>
    </location>
</feature>
<dbReference type="KEGG" id="mbur:EQU24_10535"/>
<dbReference type="InterPro" id="IPR036513">
    <property type="entry name" value="STAS_dom_sf"/>
</dbReference>
<dbReference type="SUPFAM" id="SSF52091">
    <property type="entry name" value="SpoIIaa-like"/>
    <property type="match status" value="1"/>
</dbReference>
<dbReference type="Gene3D" id="3.30.750.24">
    <property type="entry name" value="STAS domain"/>
    <property type="match status" value="1"/>
</dbReference>
<dbReference type="EMBL" id="CP035467">
    <property type="protein sequence ID" value="QCW82622.1"/>
    <property type="molecule type" value="Genomic_DNA"/>
</dbReference>
<proteinExistence type="predicted"/>
<dbReference type="AlphaFoldDB" id="A0A4P9UMQ8"/>
<dbReference type="OrthoDB" id="3296574at2"/>
<dbReference type="PANTHER" id="PTHR35849">
    <property type="entry name" value="BLR2341 PROTEIN"/>
    <property type="match status" value="1"/>
</dbReference>
<name>A0A4P9UMQ8_METBY</name>